<keyword evidence="2" id="KW-0540">Nuclease</keyword>
<gene>
    <name evidence="2" type="ORF">DDZ15_01260</name>
</gene>
<dbReference type="PANTHER" id="PTHR12121">
    <property type="entry name" value="CARBON CATABOLITE REPRESSOR PROTEIN 4"/>
    <property type="match status" value="1"/>
</dbReference>
<feature type="domain" description="Endonuclease/exonuclease/phosphatase" evidence="1">
    <location>
        <begin position="40"/>
        <end position="285"/>
    </location>
</feature>
<dbReference type="AlphaFoldDB" id="A0A316TV79"/>
<dbReference type="OrthoDB" id="9793162at2"/>
<dbReference type="GO" id="GO:0004519">
    <property type="term" value="F:endonuclease activity"/>
    <property type="evidence" value="ECO:0007669"/>
    <property type="project" value="UniProtKB-KW"/>
</dbReference>
<dbReference type="EMBL" id="QGGB01000002">
    <property type="protein sequence ID" value="PWN07681.1"/>
    <property type="molecule type" value="Genomic_DNA"/>
</dbReference>
<protein>
    <submittedName>
        <fullName evidence="2">Endonuclease</fullName>
    </submittedName>
</protein>
<dbReference type="SUPFAM" id="SSF56219">
    <property type="entry name" value="DNase I-like"/>
    <property type="match status" value="1"/>
</dbReference>
<proteinExistence type="predicted"/>
<reference evidence="2 3" key="1">
    <citation type="submission" date="2018-05" db="EMBL/GenBank/DDBJ databases">
        <title>Rhodohalobacter halophilus gen. nov., sp. nov., a moderately halophilic member of the family Balneolaceae.</title>
        <authorList>
            <person name="Liu Z.-W."/>
        </authorList>
    </citation>
    <scope>NUCLEOTIDE SEQUENCE [LARGE SCALE GENOMIC DNA]</scope>
    <source>
        <strain evidence="2 3">8A47</strain>
    </source>
</reference>
<dbReference type="RefSeq" id="WP_109644059.1">
    <property type="nucleotide sequence ID" value="NZ_QGGB01000002.1"/>
</dbReference>
<comment type="caution">
    <text evidence="2">The sequence shown here is derived from an EMBL/GenBank/DDBJ whole genome shotgun (WGS) entry which is preliminary data.</text>
</comment>
<dbReference type="Proteomes" id="UP000245533">
    <property type="component" value="Unassembled WGS sequence"/>
</dbReference>
<accession>A0A316TV79</accession>
<evidence type="ECO:0000259" key="1">
    <source>
        <dbReference type="Pfam" id="PF03372"/>
    </source>
</evidence>
<keyword evidence="2" id="KW-0378">Hydrolase</keyword>
<dbReference type="CDD" id="cd09083">
    <property type="entry name" value="EEP-1"/>
    <property type="match status" value="1"/>
</dbReference>
<evidence type="ECO:0000313" key="2">
    <source>
        <dbReference type="EMBL" id="PWN07681.1"/>
    </source>
</evidence>
<dbReference type="Gene3D" id="3.60.10.10">
    <property type="entry name" value="Endonuclease/exonuclease/phosphatase"/>
    <property type="match status" value="1"/>
</dbReference>
<dbReference type="GO" id="GO:0000175">
    <property type="term" value="F:3'-5'-RNA exonuclease activity"/>
    <property type="evidence" value="ECO:0007669"/>
    <property type="project" value="TreeGrafter"/>
</dbReference>
<name>A0A316TV79_9BACT</name>
<keyword evidence="3" id="KW-1185">Reference proteome</keyword>
<evidence type="ECO:0000313" key="3">
    <source>
        <dbReference type="Proteomes" id="UP000245533"/>
    </source>
</evidence>
<dbReference type="Pfam" id="PF03372">
    <property type="entry name" value="Exo_endo_phos"/>
    <property type="match status" value="1"/>
</dbReference>
<keyword evidence="2" id="KW-0255">Endonuclease</keyword>
<dbReference type="PANTHER" id="PTHR12121:SF36">
    <property type="entry name" value="ENDONUCLEASE_EXONUCLEASE_PHOSPHATASE DOMAIN-CONTAINING PROTEIN"/>
    <property type="match status" value="1"/>
</dbReference>
<dbReference type="InterPro" id="IPR036691">
    <property type="entry name" value="Endo/exonu/phosph_ase_sf"/>
</dbReference>
<sequence>MMKLIGFLILIPLAAMAGYRFLQQQPDGSEQDSEDVVRIMSYNIRFDNPDDGINSWPNRSHHVSHLIEEKYRPDLIGVQEALVHQLEELQDALENYFWVGAGRSDGNRGGEFSPIFYNSNKFGLLQTNTFWLSETPDIPGSLSWDAAITRVVTWARFKEKTTGREFILFNTHFDHMGTESRKESAALLLNEAKRISGGIPFVITGDLNITEESDVYEILKNDPAVKDARYASNTGHQGPTASFNNWMELREPESRIDYIFVKSDIEVLRHQIADDRYNDRFPSDHLPVIADIHLPEVSQEKR</sequence>
<dbReference type="InterPro" id="IPR050410">
    <property type="entry name" value="CCR4/nocturin_mRNA_transcr"/>
</dbReference>
<dbReference type="InterPro" id="IPR005135">
    <property type="entry name" value="Endo/exonuclease/phosphatase"/>
</dbReference>
<organism evidence="2 3">
    <name type="scientific">Rhodohalobacter mucosus</name>
    <dbReference type="NCBI Taxonomy" id="2079485"/>
    <lineage>
        <taxon>Bacteria</taxon>
        <taxon>Pseudomonadati</taxon>
        <taxon>Balneolota</taxon>
        <taxon>Balneolia</taxon>
        <taxon>Balneolales</taxon>
        <taxon>Balneolaceae</taxon>
        <taxon>Rhodohalobacter</taxon>
    </lineage>
</organism>